<name>A0A853BBV6_9PSEU</name>
<dbReference type="Gene3D" id="3.40.50.720">
    <property type="entry name" value="NAD(P)-binding Rossmann-like Domain"/>
    <property type="match status" value="1"/>
</dbReference>
<reference evidence="2 3" key="1">
    <citation type="submission" date="2020-07" db="EMBL/GenBank/DDBJ databases">
        <title>Sequencing the genomes of 1000 actinobacteria strains.</title>
        <authorList>
            <person name="Klenk H.-P."/>
        </authorList>
    </citation>
    <scope>NUCLEOTIDE SEQUENCE [LARGE SCALE GENOMIC DNA]</scope>
    <source>
        <strain evidence="2 3">DSM 104006</strain>
    </source>
</reference>
<protein>
    <submittedName>
        <fullName evidence="2">Uncharacterized protein</fullName>
    </submittedName>
</protein>
<dbReference type="InterPro" id="IPR036291">
    <property type="entry name" value="NAD(P)-bd_dom_sf"/>
</dbReference>
<sequence>MANARSGGLDVEPDRESCLPAPGVPSRITFSASATNVRKVKTPLVDHVAILIRVRPVHPIEKLSLRLRRPFGRRTPVSTRVDRGGCGFCRAAPALARRRPRGQRPTVRALGHAGLVRVARPGANDDQGCEPRIRGQRTSFRGRCGAENGSGGSIVSANVLPGHGLLPPMATFSGRSPNAHCAAAIGSRAHGRCAILVDNGGIFPFVDISELTYDTWRRVLSVNLDSQFLMTQAVLPVRF</sequence>
<evidence type="ECO:0000313" key="3">
    <source>
        <dbReference type="Proteomes" id="UP000549616"/>
    </source>
</evidence>
<dbReference type="Proteomes" id="UP000549616">
    <property type="component" value="Unassembled WGS sequence"/>
</dbReference>
<accession>A0A853BBV6</accession>
<dbReference type="EMBL" id="JACCFK010000002">
    <property type="protein sequence ID" value="NYI92234.1"/>
    <property type="molecule type" value="Genomic_DNA"/>
</dbReference>
<evidence type="ECO:0000313" key="2">
    <source>
        <dbReference type="EMBL" id="NYI92234.1"/>
    </source>
</evidence>
<evidence type="ECO:0000256" key="1">
    <source>
        <dbReference type="SAM" id="MobiDB-lite"/>
    </source>
</evidence>
<gene>
    <name evidence="2" type="ORF">HNR02_005609</name>
</gene>
<feature type="region of interest" description="Disordered" evidence="1">
    <location>
        <begin position="1"/>
        <end position="22"/>
    </location>
</feature>
<proteinExistence type="predicted"/>
<dbReference type="AlphaFoldDB" id="A0A853BBV6"/>
<dbReference type="SUPFAM" id="SSF51735">
    <property type="entry name" value="NAD(P)-binding Rossmann-fold domains"/>
    <property type="match status" value="1"/>
</dbReference>
<organism evidence="2 3">
    <name type="scientific">Amycolatopsis endophytica</name>
    <dbReference type="NCBI Taxonomy" id="860233"/>
    <lineage>
        <taxon>Bacteria</taxon>
        <taxon>Bacillati</taxon>
        <taxon>Actinomycetota</taxon>
        <taxon>Actinomycetes</taxon>
        <taxon>Pseudonocardiales</taxon>
        <taxon>Pseudonocardiaceae</taxon>
        <taxon>Amycolatopsis</taxon>
    </lineage>
</organism>
<dbReference type="InterPro" id="IPR002347">
    <property type="entry name" value="SDR_fam"/>
</dbReference>
<comment type="caution">
    <text evidence="2">The sequence shown here is derived from an EMBL/GenBank/DDBJ whole genome shotgun (WGS) entry which is preliminary data.</text>
</comment>
<dbReference type="Pfam" id="PF00106">
    <property type="entry name" value="adh_short"/>
    <property type="match status" value="1"/>
</dbReference>
<keyword evidence="3" id="KW-1185">Reference proteome</keyword>